<dbReference type="InterPro" id="IPR023996">
    <property type="entry name" value="TonB-dep_OMP_SusC/RagA"/>
</dbReference>
<keyword evidence="2 7" id="KW-0813">Transport</keyword>
<dbReference type="EMBL" id="CP023777">
    <property type="protein sequence ID" value="ATL46058.1"/>
    <property type="molecule type" value="Genomic_DNA"/>
</dbReference>
<evidence type="ECO:0000256" key="6">
    <source>
        <dbReference type="ARBA" id="ARBA00023237"/>
    </source>
</evidence>
<accession>A0A291QPY2</accession>
<proteinExistence type="inferred from homology"/>
<evidence type="ECO:0000259" key="8">
    <source>
        <dbReference type="Pfam" id="PF07715"/>
    </source>
</evidence>
<dbReference type="InterPro" id="IPR023997">
    <property type="entry name" value="TonB-dep_OMP_SusC/RagA_CS"/>
</dbReference>
<dbReference type="SUPFAM" id="SSF49464">
    <property type="entry name" value="Carboxypeptidase regulatory domain-like"/>
    <property type="match status" value="1"/>
</dbReference>
<dbReference type="KEGG" id="cbae:COR50_02145"/>
<evidence type="ECO:0000256" key="2">
    <source>
        <dbReference type="ARBA" id="ARBA00022448"/>
    </source>
</evidence>
<dbReference type="NCBIfam" id="TIGR04056">
    <property type="entry name" value="OMP_RagA_SusC"/>
    <property type="match status" value="1"/>
</dbReference>
<feature type="domain" description="TonB-dependent receptor plug" evidence="8">
    <location>
        <begin position="253"/>
        <end position="378"/>
    </location>
</feature>
<dbReference type="SUPFAM" id="SSF56935">
    <property type="entry name" value="Porins"/>
    <property type="match status" value="1"/>
</dbReference>
<dbReference type="NCBIfam" id="TIGR04057">
    <property type="entry name" value="SusC_RagA_signa"/>
    <property type="match status" value="1"/>
</dbReference>
<dbReference type="InterPro" id="IPR037066">
    <property type="entry name" value="Plug_dom_sf"/>
</dbReference>
<dbReference type="Pfam" id="PF13715">
    <property type="entry name" value="CarbopepD_reg_2"/>
    <property type="match status" value="1"/>
</dbReference>
<dbReference type="Gene3D" id="2.60.40.1120">
    <property type="entry name" value="Carboxypeptidase-like, regulatory domain"/>
    <property type="match status" value="1"/>
</dbReference>
<evidence type="ECO:0000256" key="4">
    <source>
        <dbReference type="ARBA" id="ARBA00022692"/>
    </source>
</evidence>
<dbReference type="Proteomes" id="UP000220133">
    <property type="component" value="Chromosome"/>
</dbReference>
<keyword evidence="3 7" id="KW-1134">Transmembrane beta strand</keyword>
<evidence type="ECO:0000313" key="9">
    <source>
        <dbReference type="EMBL" id="ATL46058.1"/>
    </source>
</evidence>
<comment type="subcellular location">
    <subcellularLocation>
        <location evidence="1 7">Cell outer membrane</location>
        <topology evidence="1 7">Multi-pass membrane protein</topology>
    </subcellularLocation>
</comment>
<dbReference type="InterPro" id="IPR008969">
    <property type="entry name" value="CarboxyPept-like_regulatory"/>
</dbReference>
<keyword evidence="10" id="KW-1185">Reference proteome</keyword>
<dbReference type="AlphaFoldDB" id="A0A291QPY2"/>
<reference evidence="9 10" key="1">
    <citation type="submission" date="2017-10" db="EMBL/GenBank/DDBJ databases">
        <title>Paenichitinophaga pekingensis gen. nov., sp. nov., isolated from activated sludge.</title>
        <authorList>
            <person name="Jin D."/>
            <person name="Kong X."/>
            <person name="Deng Y."/>
            <person name="Bai Z."/>
        </authorList>
    </citation>
    <scope>NUCLEOTIDE SEQUENCE [LARGE SCALE GENOMIC DNA]</scope>
    <source>
        <strain evidence="9 10">13</strain>
    </source>
</reference>
<dbReference type="Gene3D" id="2.170.130.10">
    <property type="entry name" value="TonB-dependent receptor, plug domain"/>
    <property type="match status" value="1"/>
</dbReference>
<sequence>MTSNAIRDCYALHATKKACLYNQPKLRFIMKMSIIFCGLLLFGLQLLSAKSANSQDLHRTKITLQLNDESLPAAFKKIQKATGLLFAYPSKEASEYQHISLPNGTRSIAITLDSILSGTPFLYKQVDNNIMIFHRKEDQQRGEIVANAEAEQSKESWIEGKVVDAKTGEIIVGATILEKGAAKLNGTTSNELGAFKLLVNLVNGQAVLLVRFVGYETKEVPVTGAGKVLVKLETSSRSLNAVVVTGLYSRPAENFTGAASSFTKEELTKASGNNVLNALRSLDPSFQMPDNLLNGSNPNVQQEIVLRGGNSLADLGTSNSSDVFNYTKNPNVPLFILDGFEVPLQRINDLDMNRISKVTILKDASATAIYGSRAANGVIVVETIRPREGKLRLSYTGSVTNEFADLKGYDLLNSSEKLELEKDGGIFNGYSVPRWQEEKDVMYSYRKALVEKGNNTDWKTKPVRNGIGHTHNLYLEGGSESVLYGLTGNYNKVEGVMKGSGRENITGNTYLSYRHKNFIFRNDFTINFTKAVNSPYGAYQTYTRLNPYWSPYTEDGKLAYYLEDIESVEGRVLSQVTNPMYNLNFNTVDESTIQNFTNNFFAQWQAKEWLRFSGRLAYSKTNNESDNFKPAQHTSFDNIPAERYYERGSYTKGYGKNNMIDGSLTIDINKAVDKHLVFASLGSSFRQEKFNTELYTLIGFPNDKLDNIMIGNYPQDQSPTGFEGITRLLGYFANISYAYDSRYLLDFSYRLDGSSQFGSNRRFAPFYSVGAGWNLHKEPVLSNWNFLDQFKLRYSYGVTGSSNFSSYLGLTTSQYYTNQDYLYSIGTKLLGFGNSSLQWQKTFKSNFGADISLFEKLQITANYFVEKTKGSVISITTAPSTGFAMYMDNMGDVVSKGYEVNARYTLYSKPGTRDNFSLFVNAFHVSNKVERISNTLEALNEKNATSLTTQPLPRYAEGRSTTAIWAVPSLGIDPSNGKELYLDRDGKTTYTYDPLDQIIVGDTRADLQGSFGTNLEIKGVGLNLFFEFRIGGDRYNQTLIDMVENADISMNVDRRVYEDRWRKPGDKTFFKGIVTPEGNTITGTTYNTSRFVQKDNWLSLRNASLYYRFPNYLNKLLGLNDTKITMFSNQLFWLSSIKQERGLDYPFSRSFTFQVMTTF</sequence>
<keyword evidence="6 7" id="KW-0998">Cell outer membrane</keyword>
<keyword evidence="4 7" id="KW-0812">Transmembrane</keyword>
<name>A0A291QPY2_9BACT</name>
<gene>
    <name evidence="9" type="ORF">COR50_02145</name>
</gene>
<dbReference type="InterPro" id="IPR012910">
    <property type="entry name" value="Plug_dom"/>
</dbReference>
<keyword evidence="5 7" id="KW-0472">Membrane</keyword>
<dbReference type="Pfam" id="PF07715">
    <property type="entry name" value="Plug"/>
    <property type="match status" value="1"/>
</dbReference>
<comment type="similarity">
    <text evidence="7">Belongs to the TonB-dependent receptor family.</text>
</comment>
<organism evidence="9 10">
    <name type="scientific">Chitinophaga caeni</name>
    <dbReference type="NCBI Taxonomy" id="2029983"/>
    <lineage>
        <taxon>Bacteria</taxon>
        <taxon>Pseudomonadati</taxon>
        <taxon>Bacteroidota</taxon>
        <taxon>Chitinophagia</taxon>
        <taxon>Chitinophagales</taxon>
        <taxon>Chitinophagaceae</taxon>
        <taxon>Chitinophaga</taxon>
    </lineage>
</organism>
<evidence type="ECO:0000313" key="10">
    <source>
        <dbReference type="Proteomes" id="UP000220133"/>
    </source>
</evidence>
<dbReference type="InterPro" id="IPR036942">
    <property type="entry name" value="Beta-barrel_TonB_sf"/>
</dbReference>
<protein>
    <submittedName>
        <fullName evidence="9">SusC/RagA family TonB-linked outer membrane protein</fullName>
    </submittedName>
</protein>
<evidence type="ECO:0000256" key="7">
    <source>
        <dbReference type="PROSITE-ProRule" id="PRU01360"/>
    </source>
</evidence>
<dbReference type="Gene3D" id="2.40.170.20">
    <property type="entry name" value="TonB-dependent receptor, beta-barrel domain"/>
    <property type="match status" value="1"/>
</dbReference>
<evidence type="ECO:0000256" key="5">
    <source>
        <dbReference type="ARBA" id="ARBA00023136"/>
    </source>
</evidence>
<dbReference type="PROSITE" id="PS52016">
    <property type="entry name" value="TONB_DEPENDENT_REC_3"/>
    <property type="match status" value="1"/>
</dbReference>
<evidence type="ECO:0000256" key="1">
    <source>
        <dbReference type="ARBA" id="ARBA00004571"/>
    </source>
</evidence>
<dbReference type="GO" id="GO:0009279">
    <property type="term" value="C:cell outer membrane"/>
    <property type="evidence" value="ECO:0007669"/>
    <property type="project" value="UniProtKB-SubCell"/>
</dbReference>
<dbReference type="InterPro" id="IPR039426">
    <property type="entry name" value="TonB-dep_rcpt-like"/>
</dbReference>
<evidence type="ECO:0000256" key="3">
    <source>
        <dbReference type="ARBA" id="ARBA00022452"/>
    </source>
</evidence>